<gene>
    <name evidence="1" type="ORF">NOO_LOCUS12446</name>
</gene>
<reference evidence="1 2" key="2">
    <citation type="submission" date="2018-08" db="EMBL/GenBank/DDBJ databases">
        <authorList>
            <person name="Laetsch R D."/>
            <person name="Stevens L."/>
            <person name="Kumar S."/>
            <person name="Blaxter L. M."/>
        </authorList>
    </citation>
    <scope>NUCLEOTIDE SEQUENCE [LARGE SCALE GENOMIC DNA]</scope>
</reference>
<reference evidence="3" key="1">
    <citation type="submission" date="2016-06" db="UniProtKB">
        <authorList>
            <consortium name="WormBaseParasite"/>
        </authorList>
    </citation>
    <scope>IDENTIFICATION</scope>
</reference>
<dbReference type="AlphaFoldDB" id="A0A182EWA0"/>
<keyword evidence="2" id="KW-1185">Reference proteome</keyword>
<protein>
    <submittedName>
        <fullName evidence="3">Ribulose-1,5-bisphosphate carboxylase/oxygenase large subunit</fullName>
    </submittedName>
</protein>
<dbReference type="Proteomes" id="UP000271087">
    <property type="component" value="Unassembled WGS sequence"/>
</dbReference>
<sequence>RFDFNFEQILATNCMGQLLN</sequence>
<evidence type="ECO:0000313" key="1">
    <source>
        <dbReference type="EMBL" id="VDM99033.1"/>
    </source>
</evidence>
<evidence type="ECO:0000313" key="3">
    <source>
        <dbReference type="WBParaSite" id="nOo.2.0.1.t12446-RA"/>
    </source>
</evidence>
<dbReference type="WBParaSite" id="nOo.2.0.1.t12446-RA">
    <property type="protein sequence ID" value="nOo.2.0.1.t12446-RA"/>
    <property type="gene ID" value="nOo.2.0.1.g12446"/>
</dbReference>
<evidence type="ECO:0000313" key="2">
    <source>
        <dbReference type="Proteomes" id="UP000271087"/>
    </source>
</evidence>
<name>A0A182EWA0_ONCOC</name>
<proteinExistence type="predicted"/>
<dbReference type="EMBL" id="UYRW01010678">
    <property type="protein sequence ID" value="VDM99033.1"/>
    <property type="molecule type" value="Genomic_DNA"/>
</dbReference>
<accession>A0A182EWA0</accession>
<organism evidence="3">
    <name type="scientific">Onchocerca ochengi</name>
    <name type="common">Filarial nematode worm</name>
    <dbReference type="NCBI Taxonomy" id="42157"/>
    <lineage>
        <taxon>Eukaryota</taxon>
        <taxon>Metazoa</taxon>
        <taxon>Ecdysozoa</taxon>
        <taxon>Nematoda</taxon>
        <taxon>Chromadorea</taxon>
        <taxon>Rhabditida</taxon>
        <taxon>Spirurina</taxon>
        <taxon>Spiruromorpha</taxon>
        <taxon>Filarioidea</taxon>
        <taxon>Onchocercidae</taxon>
        <taxon>Onchocerca</taxon>
    </lineage>
</organism>